<dbReference type="InterPro" id="IPR019401">
    <property type="entry name" value="Znf_CHCC"/>
</dbReference>
<dbReference type="GeneID" id="18472441"/>
<evidence type="ECO:0000313" key="4">
    <source>
        <dbReference type="Proteomes" id="UP000005242"/>
    </source>
</evidence>
<feature type="non-terminal residue" evidence="3">
    <location>
        <position position="1"/>
    </location>
</feature>
<dbReference type="PANTHER" id="PTHR13156:SF0">
    <property type="entry name" value="NADH DEHYDROGENASE [UBIQUINONE] IRON-SULFUR PROTEIN 6, MITOCHONDRIAL"/>
    <property type="match status" value="1"/>
</dbReference>
<dbReference type="OrthoDB" id="307899at2759"/>
<dbReference type="GO" id="GO:0006120">
    <property type="term" value="P:mitochondrial electron transport, NADH to ubiquinone"/>
    <property type="evidence" value="ECO:0007669"/>
    <property type="project" value="TreeGrafter"/>
</dbReference>
<feature type="compositionally biased region" description="Polar residues" evidence="1">
    <location>
        <begin position="18"/>
        <end position="35"/>
    </location>
</feature>
<protein>
    <recommendedName>
        <fullName evidence="2">Zinc finger CHCC-type domain-containing protein</fullName>
    </recommendedName>
</protein>
<dbReference type="Gene3D" id="2.60.260.40">
    <property type="entry name" value="q5lls5 like domains"/>
    <property type="match status" value="1"/>
</dbReference>
<evidence type="ECO:0000259" key="2">
    <source>
        <dbReference type="Pfam" id="PF10276"/>
    </source>
</evidence>
<feature type="domain" description="Zinc finger CHCC-type" evidence="2">
    <location>
        <begin position="97"/>
        <end position="133"/>
    </location>
</feature>
<dbReference type="InParanoid" id="I4Y850"/>
<dbReference type="EMBL" id="JH668242">
    <property type="protein sequence ID" value="EIM20142.1"/>
    <property type="molecule type" value="Genomic_DNA"/>
</dbReference>
<dbReference type="HOGENOM" id="CLU_083053_1_0_1"/>
<dbReference type="Pfam" id="PF10276">
    <property type="entry name" value="zf-CHCC"/>
    <property type="match status" value="1"/>
</dbReference>
<dbReference type="PANTHER" id="PTHR13156">
    <property type="entry name" value="NADH-UBIQUINONE OXIDOREDUCTASE 13 KD-A SUBUNIT"/>
    <property type="match status" value="1"/>
</dbReference>
<dbReference type="FunFam" id="2.60.260.40:FF:000003">
    <property type="entry name" value="NADH dehydrogenase [ubiquinone] iron-sulfur protein 6, mitochondrial"/>
    <property type="match status" value="1"/>
</dbReference>
<dbReference type="KEGG" id="wse:WALSEDRAFT_48104"/>
<dbReference type="OMA" id="TPFANEH"/>
<organism evidence="3 4">
    <name type="scientific">Wallemia mellicola (strain ATCC MYA-4683 / CBS 633.66)</name>
    <name type="common">Wallemia sebi (CBS 633.66)</name>
    <dbReference type="NCBI Taxonomy" id="671144"/>
    <lineage>
        <taxon>Eukaryota</taxon>
        <taxon>Fungi</taxon>
        <taxon>Dikarya</taxon>
        <taxon>Basidiomycota</taxon>
        <taxon>Wallemiomycotina</taxon>
        <taxon>Wallemiomycetes</taxon>
        <taxon>Wallemiales</taxon>
        <taxon>Wallemiaceae</taxon>
        <taxon>Wallemia</taxon>
    </lineage>
</organism>
<feature type="region of interest" description="Disordered" evidence="1">
    <location>
        <begin position="17"/>
        <end position="59"/>
    </location>
</feature>
<keyword evidence="4" id="KW-1185">Reference proteome</keyword>
<reference evidence="3 4" key="1">
    <citation type="journal article" date="2012" name="Fungal Genet. Biol.">
        <title>The genome of the xerotolerant mold Wallemia sebi reveals adaptations to osmotic stress and suggests cryptic sexual reproduction.</title>
        <authorList>
            <person name="Padamsee M."/>
            <person name="Kumar T.K.A."/>
            <person name="Riley R."/>
            <person name="Binder M."/>
            <person name="Boyd A."/>
            <person name="Calvo A.M."/>
            <person name="Furukawa K."/>
            <person name="Hesse C."/>
            <person name="Hohmann S."/>
            <person name="James T.Y."/>
            <person name="LaButti K."/>
            <person name="Lapidus A."/>
            <person name="Lindquist E."/>
            <person name="Lucas S."/>
            <person name="Miller K."/>
            <person name="Shantappa S."/>
            <person name="Grigoriev I.V."/>
            <person name="Hibbett D.S."/>
            <person name="McLaughlin D.J."/>
            <person name="Spatafora J.W."/>
            <person name="Aime M.C."/>
        </authorList>
    </citation>
    <scope>NUCLEOTIDE SEQUENCE [LARGE SCALE GENOMIC DNA]</scope>
    <source>
        <strain evidence="4">ATCC MYA-4683 / CBS 633.66</strain>
    </source>
</reference>
<dbReference type="AlphaFoldDB" id="I4Y850"/>
<proteinExistence type="predicted"/>
<gene>
    <name evidence="3" type="ORF">WALSEDRAFT_48104</name>
</gene>
<dbReference type="eggNOG" id="KOG3456">
    <property type="taxonomic scope" value="Eukaryota"/>
</dbReference>
<evidence type="ECO:0000313" key="3">
    <source>
        <dbReference type="EMBL" id="EIM20142.1"/>
    </source>
</evidence>
<name>I4Y850_WALMC</name>
<dbReference type="STRING" id="671144.I4Y850"/>
<dbReference type="GO" id="GO:0005739">
    <property type="term" value="C:mitochondrion"/>
    <property type="evidence" value="ECO:0007669"/>
    <property type="project" value="GOC"/>
</dbReference>
<sequence>MFARQISQTSKRTLRCGYSTSVVPPRSAVNTSQERGNPVAELPGQAEDRATKWSPRQRSKEDAYVGARFEQKHLGLQPNPKAAIELIAQEPVRLVEGRVASCDGGGGPLGHPKIYIKLDKPGAHACGYCGIRFEQAHSEHH</sequence>
<evidence type="ECO:0000256" key="1">
    <source>
        <dbReference type="SAM" id="MobiDB-lite"/>
    </source>
</evidence>
<dbReference type="Proteomes" id="UP000005242">
    <property type="component" value="Unassembled WGS sequence"/>
</dbReference>
<accession>I4Y850</accession>
<dbReference type="RefSeq" id="XP_006959863.1">
    <property type="nucleotide sequence ID" value="XM_006959801.1"/>
</dbReference>